<protein>
    <submittedName>
        <fullName evidence="2">Uncharacterized protein</fullName>
    </submittedName>
</protein>
<dbReference type="EMBL" id="LN733769">
    <property type="protein sequence ID" value="CEP18289.1"/>
    <property type="molecule type" value="Genomic_DNA"/>
</dbReference>
<dbReference type="AlphaFoldDB" id="A0A0B7NTG3"/>
<keyword evidence="3" id="KW-1185">Reference proteome</keyword>
<evidence type="ECO:0000313" key="2">
    <source>
        <dbReference type="EMBL" id="CEP18289.1"/>
    </source>
</evidence>
<feature type="signal peptide" evidence="1">
    <location>
        <begin position="1"/>
        <end position="22"/>
    </location>
</feature>
<evidence type="ECO:0000313" key="3">
    <source>
        <dbReference type="Proteomes" id="UP000054107"/>
    </source>
</evidence>
<feature type="chain" id="PRO_5002138360" evidence="1">
    <location>
        <begin position="23"/>
        <end position="166"/>
    </location>
</feature>
<gene>
    <name evidence="2" type="primary">PARPA_12591.1 scaffold 45109</name>
</gene>
<reference evidence="2 3" key="1">
    <citation type="submission" date="2014-09" db="EMBL/GenBank/DDBJ databases">
        <authorList>
            <person name="Ellenberger Sabrina"/>
        </authorList>
    </citation>
    <scope>NUCLEOTIDE SEQUENCE [LARGE SCALE GENOMIC DNA]</scope>
    <source>
        <strain evidence="2 3">CBS 412.66</strain>
    </source>
</reference>
<dbReference type="Proteomes" id="UP000054107">
    <property type="component" value="Unassembled WGS sequence"/>
</dbReference>
<dbReference type="OrthoDB" id="2281857at2759"/>
<proteinExistence type="predicted"/>
<evidence type="ECO:0000256" key="1">
    <source>
        <dbReference type="SAM" id="SignalP"/>
    </source>
</evidence>
<accession>A0A0B7NTG3</accession>
<organism evidence="2 3">
    <name type="scientific">Parasitella parasitica</name>
    <dbReference type="NCBI Taxonomy" id="35722"/>
    <lineage>
        <taxon>Eukaryota</taxon>
        <taxon>Fungi</taxon>
        <taxon>Fungi incertae sedis</taxon>
        <taxon>Mucoromycota</taxon>
        <taxon>Mucoromycotina</taxon>
        <taxon>Mucoromycetes</taxon>
        <taxon>Mucorales</taxon>
        <taxon>Mucorineae</taxon>
        <taxon>Mucoraceae</taxon>
        <taxon>Parasitella</taxon>
    </lineage>
</organism>
<keyword evidence="1" id="KW-0732">Signal</keyword>
<name>A0A0B7NTG3_9FUNG</name>
<sequence>MQLLLLLLKITLVLCAIQAVNCRCVCGPADTTCLNNCECINVHWPGTTFEDGVRDELDEAEDPVITDTKEDIGSNTLARVTATDTTKTTTEADFIGALISAIFNPPPSPSIVQETTAASNLALGTEIPVSTSVPVPDSATPLLPLSEIASMLNLSNPLLTTSKMLC</sequence>